<organism evidence="3 4">
    <name type="scientific">Achromobacter aloeverae</name>
    <dbReference type="NCBI Taxonomy" id="1750518"/>
    <lineage>
        <taxon>Bacteria</taxon>
        <taxon>Pseudomonadati</taxon>
        <taxon>Pseudomonadota</taxon>
        <taxon>Betaproteobacteria</taxon>
        <taxon>Burkholderiales</taxon>
        <taxon>Alcaligenaceae</taxon>
        <taxon>Achromobacter</taxon>
    </lineage>
</organism>
<keyword evidence="4" id="KW-1185">Reference proteome</keyword>
<evidence type="ECO:0000313" key="4">
    <source>
        <dbReference type="Proteomes" id="UP000290849"/>
    </source>
</evidence>
<evidence type="ECO:0000313" key="3">
    <source>
        <dbReference type="EMBL" id="RXN87975.1"/>
    </source>
</evidence>
<sequence>MTHPVQAAEAARMLGVSSRHVYDLAAPKGPIPCYRIGKRITFEVADLLEYKQKCRSIEIQNAVSSSLNSTVRLKASESELESVFRKLGLEPRRMPSTGRSQRASTPSRPALRVIEQP</sequence>
<reference evidence="3 4" key="1">
    <citation type="journal article" date="2017" name="Int. J. Syst. Evol. Microbiol.">
        <title>Achromobacter aloeverae sp. nov., isolated from the root of Aloe vera (L.) Burm.f.</title>
        <authorList>
            <person name="Kuncharoen N."/>
            <person name="Muramatsu Y."/>
            <person name="Shibata C."/>
            <person name="Kamakura Y."/>
            <person name="Nakagawa Y."/>
            <person name="Tanasupawat S."/>
        </authorList>
    </citation>
    <scope>NUCLEOTIDE SEQUENCE [LARGE SCALE GENOMIC DNA]</scope>
    <source>
        <strain evidence="3 4">AVA-1</strain>
    </source>
</reference>
<dbReference type="Proteomes" id="UP000290849">
    <property type="component" value="Unassembled WGS sequence"/>
</dbReference>
<feature type="compositionally biased region" description="Polar residues" evidence="1">
    <location>
        <begin position="97"/>
        <end position="107"/>
    </location>
</feature>
<evidence type="ECO:0000256" key="1">
    <source>
        <dbReference type="SAM" id="MobiDB-lite"/>
    </source>
</evidence>
<name>A0A4Q1HKZ7_9BURK</name>
<protein>
    <recommendedName>
        <fullName evidence="2">Helix-turn-helix domain-containing protein</fullName>
    </recommendedName>
</protein>
<dbReference type="EMBL" id="PYAL01000004">
    <property type="protein sequence ID" value="RXN87975.1"/>
    <property type="molecule type" value="Genomic_DNA"/>
</dbReference>
<proteinExistence type="predicted"/>
<accession>A0A4Q1HKZ7</accession>
<dbReference type="Pfam" id="PF12728">
    <property type="entry name" value="HTH_17"/>
    <property type="match status" value="1"/>
</dbReference>
<evidence type="ECO:0000259" key="2">
    <source>
        <dbReference type="Pfam" id="PF12728"/>
    </source>
</evidence>
<dbReference type="AlphaFoldDB" id="A0A4Q1HKZ7"/>
<feature type="region of interest" description="Disordered" evidence="1">
    <location>
        <begin position="88"/>
        <end position="117"/>
    </location>
</feature>
<dbReference type="OrthoDB" id="8656928at2"/>
<comment type="caution">
    <text evidence="3">The sequence shown here is derived from an EMBL/GenBank/DDBJ whole genome shotgun (WGS) entry which is preliminary data.</text>
</comment>
<feature type="domain" description="Helix-turn-helix" evidence="2">
    <location>
        <begin position="8"/>
        <end position="55"/>
    </location>
</feature>
<dbReference type="InterPro" id="IPR041657">
    <property type="entry name" value="HTH_17"/>
</dbReference>
<gene>
    <name evidence="3" type="ORF">C7R54_15470</name>
</gene>